<evidence type="ECO:0000313" key="1">
    <source>
        <dbReference type="EMBL" id="SEB24910.1"/>
    </source>
</evidence>
<dbReference type="EMBL" id="FNRQ01000016">
    <property type="protein sequence ID" value="SEB24910.1"/>
    <property type="molecule type" value="Genomic_DNA"/>
</dbReference>
<dbReference type="Proteomes" id="UP000198638">
    <property type="component" value="Unassembled WGS sequence"/>
</dbReference>
<organism evidence="1 2">
    <name type="scientific">Paraburkholderia sartisoli</name>
    <dbReference type="NCBI Taxonomy" id="83784"/>
    <lineage>
        <taxon>Bacteria</taxon>
        <taxon>Pseudomonadati</taxon>
        <taxon>Pseudomonadota</taxon>
        <taxon>Betaproteobacteria</taxon>
        <taxon>Burkholderiales</taxon>
        <taxon>Burkholderiaceae</taxon>
        <taxon>Paraburkholderia</taxon>
    </lineage>
</organism>
<keyword evidence="2" id="KW-1185">Reference proteome</keyword>
<dbReference type="AlphaFoldDB" id="A0A1H4HTV1"/>
<protein>
    <submittedName>
        <fullName evidence="1">Uncharacterized protein</fullName>
    </submittedName>
</protein>
<accession>A0A1H4HTV1</accession>
<proteinExistence type="predicted"/>
<evidence type="ECO:0000313" key="2">
    <source>
        <dbReference type="Proteomes" id="UP000198638"/>
    </source>
</evidence>
<sequence length="52" mass="5651">MYPVVFFDAPRVKIHEEGLVRNKATYLAPGLGSRDPLPCVSACGTQSDLHHG</sequence>
<dbReference type="STRING" id="83784.SAMN05192564_1166"/>
<gene>
    <name evidence="1" type="ORF">SAMN05192564_1166</name>
</gene>
<reference evidence="2" key="1">
    <citation type="submission" date="2016-10" db="EMBL/GenBank/DDBJ databases">
        <authorList>
            <person name="Varghese N."/>
            <person name="Submissions S."/>
        </authorList>
    </citation>
    <scope>NUCLEOTIDE SEQUENCE [LARGE SCALE GENOMIC DNA]</scope>
    <source>
        <strain evidence="2">LMG 24000</strain>
    </source>
</reference>
<name>A0A1H4HTV1_9BURK</name>